<name>A0ABS8WUC4_DATST</name>
<dbReference type="SUPFAM" id="SSF52218">
    <property type="entry name" value="Flavoproteins"/>
    <property type="match status" value="1"/>
</dbReference>
<feature type="compositionally biased region" description="Basic and acidic residues" evidence="9">
    <location>
        <begin position="672"/>
        <end position="683"/>
    </location>
</feature>
<proteinExistence type="inferred from homology"/>
<evidence type="ECO:0000256" key="9">
    <source>
        <dbReference type="SAM" id="MobiDB-lite"/>
    </source>
</evidence>
<accession>A0ABS8WUC4</accession>
<keyword evidence="5" id="KW-0479">Metal-binding</keyword>
<protein>
    <recommendedName>
        <fullName evidence="3">tRNA 4-demethylwyosine synthase (AdoMet-dependent)</fullName>
        <ecNumber evidence="3">4.1.3.44</ecNumber>
    </recommendedName>
</protein>
<dbReference type="PROSITE" id="PS50902">
    <property type="entry name" value="FLAVODOXIN_LIKE"/>
    <property type="match status" value="1"/>
</dbReference>
<feature type="region of interest" description="Disordered" evidence="9">
    <location>
        <begin position="672"/>
        <end position="697"/>
    </location>
</feature>
<dbReference type="InterPro" id="IPR008254">
    <property type="entry name" value="Flavodoxin/NO_synth"/>
</dbReference>
<dbReference type="Pfam" id="PF04055">
    <property type="entry name" value="Radical_SAM"/>
    <property type="match status" value="1"/>
</dbReference>
<dbReference type="PRINTS" id="PR00369">
    <property type="entry name" value="FLAVODOXIN"/>
</dbReference>
<dbReference type="Pfam" id="PF00258">
    <property type="entry name" value="Flavodoxin_1"/>
    <property type="match status" value="1"/>
</dbReference>
<evidence type="ECO:0000256" key="3">
    <source>
        <dbReference type="ARBA" id="ARBA00012821"/>
    </source>
</evidence>
<evidence type="ECO:0000256" key="4">
    <source>
        <dbReference type="ARBA" id="ARBA00022691"/>
    </source>
</evidence>
<dbReference type="Gene3D" id="3.20.20.70">
    <property type="entry name" value="Aldolase class I"/>
    <property type="match status" value="1"/>
</dbReference>
<evidence type="ECO:0000313" key="12">
    <source>
        <dbReference type="EMBL" id="MCE3215788.1"/>
    </source>
</evidence>
<evidence type="ECO:0000256" key="1">
    <source>
        <dbReference type="ARBA" id="ARBA00004797"/>
    </source>
</evidence>
<evidence type="ECO:0000256" key="5">
    <source>
        <dbReference type="ARBA" id="ARBA00022723"/>
    </source>
</evidence>
<dbReference type="EC" id="4.1.3.44" evidence="3"/>
<dbReference type="SFLD" id="SFLDF00284">
    <property type="entry name" value="tRNA_wybutosine-synthesizing"/>
    <property type="match status" value="1"/>
</dbReference>
<evidence type="ECO:0000259" key="11">
    <source>
        <dbReference type="PROSITE" id="PS51918"/>
    </source>
</evidence>
<dbReference type="InterPro" id="IPR013785">
    <property type="entry name" value="Aldolase_TIM"/>
</dbReference>
<dbReference type="SUPFAM" id="SSF102114">
    <property type="entry name" value="Radical SAM enzymes"/>
    <property type="match status" value="1"/>
</dbReference>
<dbReference type="CDD" id="cd01335">
    <property type="entry name" value="Radical_SAM"/>
    <property type="match status" value="1"/>
</dbReference>
<dbReference type="InterPro" id="IPR007197">
    <property type="entry name" value="rSAM"/>
</dbReference>
<feature type="region of interest" description="Disordered" evidence="9">
    <location>
        <begin position="215"/>
        <end position="244"/>
    </location>
</feature>
<evidence type="ECO:0000259" key="10">
    <source>
        <dbReference type="PROSITE" id="PS50902"/>
    </source>
</evidence>
<evidence type="ECO:0000256" key="2">
    <source>
        <dbReference type="ARBA" id="ARBA00010115"/>
    </source>
</evidence>
<keyword evidence="7" id="KW-0411">Iron-sulfur</keyword>
<organism evidence="12 13">
    <name type="scientific">Datura stramonium</name>
    <name type="common">Jimsonweed</name>
    <name type="synonym">Common thornapple</name>
    <dbReference type="NCBI Taxonomy" id="4076"/>
    <lineage>
        <taxon>Eukaryota</taxon>
        <taxon>Viridiplantae</taxon>
        <taxon>Streptophyta</taxon>
        <taxon>Embryophyta</taxon>
        <taxon>Tracheophyta</taxon>
        <taxon>Spermatophyta</taxon>
        <taxon>Magnoliopsida</taxon>
        <taxon>eudicotyledons</taxon>
        <taxon>Gunneridae</taxon>
        <taxon>Pentapetalae</taxon>
        <taxon>asterids</taxon>
        <taxon>lamiids</taxon>
        <taxon>Solanales</taxon>
        <taxon>Solanaceae</taxon>
        <taxon>Solanoideae</taxon>
        <taxon>Datureae</taxon>
        <taxon>Datura</taxon>
    </lineage>
</organism>
<comment type="caution">
    <text evidence="12">The sequence shown here is derived from an EMBL/GenBank/DDBJ whole genome shotgun (WGS) entry which is preliminary data.</text>
</comment>
<dbReference type="Gene3D" id="3.40.50.360">
    <property type="match status" value="1"/>
</dbReference>
<sequence>MSLSLSSYPTRLAILTLLSATTVYFFYKSRRHLSKRLKSLNPTSQKPNPKPPRGKLFFISQTGTSRTLAQNLHSLLNLNGFDFDLVDPKDYEPEDLHKESFVLIVASTWEDGKPPPNAGFFVDWLTESADDFRVGSLLLSKCKFAIFGVGSGSYGETFNAVARDFSKKLRKLGGVEVLEVCEGDVDEGNLDEVFAKWSKRVVGVLSNLGENGGYMGNGVGDGSENEAVSEGDDDEEYDDEFEENDQGSGIVDLEDIAGKGPSRKKGVGDKLVNGKLNGGIVNGEKAMVTPVIRASLEKQGYKIIGSHSGVKLCRWTKSQLRGRGGCYKHSFYGIESHRCMEATPSLACANKCVFCWRHHTNPVGKSWTWKMDDPIEIVDTAIDLHTKMIKQMKGVPGVKAERLSEGLSPRHCALSLVGEPIMYPEINSLVDELHKRRISTFLVTNAQFPDKIKLLKPITQLYVSVDAGTKDSLKAIDRPLFGDFWERFLDSLKALKEKEQRTVYRLAGPHQGWNTEDVDAYSGLFSIGKPDFIEIKGVTYLDEFSEALAEKNGGMGLLVASGRPFTSKLHAPTILGRLWAEERRGFDPEQCVIKRAAPQIISVAHRERGILRRTILETGWISGCVEWLEKGCGVGIAPSFGVGRVAGEAAGACHLFLELTVKGTWPTLHKSSRELERSREESAGPKQVYCPPEEAASRGGPWASEACWKSDRVADEHEARTRGLCRVGQVLFHRVIRQLTSSRISRSALQTLKGQKACPTPLPEAIVGINRHVSALKIPVRRA</sequence>
<evidence type="ECO:0000256" key="7">
    <source>
        <dbReference type="ARBA" id="ARBA00023014"/>
    </source>
</evidence>
<feature type="domain" description="Radical SAM core" evidence="11">
    <location>
        <begin position="332"/>
        <end position="581"/>
    </location>
</feature>
<keyword evidence="13" id="KW-1185">Reference proteome</keyword>
<feature type="domain" description="Flavodoxin-like" evidence="10">
    <location>
        <begin position="54"/>
        <end position="202"/>
    </location>
</feature>
<comment type="pathway">
    <text evidence="1">tRNA modification; wybutosine-tRNA(Phe) biosynthesis.</text>
</comment>
<dbReference type="Proteomes" id="UP000823775">
    <property type="component" value="Unassembled WGS sequence"/>
</dbReference>
<dbReference type="SFLD" id="SFLDS00029">
    <property type="entry name" value="Radical_SAM"/>
    <property type="match status" value="1"/>
</dbReference>
<dbReference type="PANTHER" id="PTHR13930">
    <property type="entry name" value="S-ADENOSYL-L-METHIONINE-DEPENDENT TRNA 4-DEMETHYLWYOSINE SYNTHASE"/>
    <property type="match status" value="1"/>
</dbReference>
<keyword evidence="4" id="KW-0949">S-adenosyl-L-methionine</keyword>
<comment type="function">
    <text evidence="8">Probable component of the wybutosine biosynthesis pathway. Wybutosine is a hyper modified guanosine with a tricyclic base found at the 3'-position adjacent to the anticodon of eukaryotic phenylalanine tRNA. Catalyzes the condensation of N-methylguanine with 2 carbon atoms from pyruvate to form the tricyclic 4-demethylwyosine, an intermediate in wybutosine biosynthesis.</text>
</comment>
<gene>
    <name evidence="12" type="ORF">HAX54_003542</name>
</gene>
<dbReference type="PROSITE" id="PS51918">
    <property type="entry name" value="RADICAL_SAM"/>
    <property type="match status" value="1"/>
</dbReference>
<dbReference type="EMBL" id="JACEIK010011601">
    <property type="protein sequence ID" value="MCE3215788.1"/>
    <property type="molecule type" value="Genomic_DNA"/>
</dbReference>
<dbReference type="InterPro" id="IPR029039">
    <property type="entry name" value="Flavoprotein-like_sf"/>
</dbReference>
<evidence type="ECO:0000256" key="8">
    <source>
        <dbReference type="ARBA" id="ARBA00025368"/>
    </source>
</evidence>
<comment type="similarity">
    <text evidence="2">Belongs to the TYW1 family.</text>
</comment>
<feature type="compositionally biased region" description="Acidic residues" evidence="9">
    <location>
        <begin position="223"/>
        <end position="244"/>
    </location>
</feature>
<dbReference type="InterPro" id="IPR001094">
    <property type="entry name" value="Flavdoxin-like"/>
</dbReference>
<evidence type="ECO:0000313" key="13">
    <source>
        <dbReference type="Proteomes" id="UP000823775"/>
    </source>
</evidence>
<dbReference type="InterPro" id="IPR058240">
    <property type="entry name" value="rSAM_sf"/>
</dbReference>
<evidence type="ECO:0000256" key="6">
    <source>
        <dbReference type="ARBA" id="ARBA00023004"/>
    </source>
</evidence>
<dbReference type="SFLD" id="SFLDG01071">
    <property type="entry name" value="tRNA_wybutosine-synthesizing"/>
    <property type="match status" value="1"/>
</dbReference>
<dbReference type="InterPro" id="IPR034556">
    <property type="entry name" value="tRNA_wybutosine-synthase"/>
</dbReference>
<reference evidence="12 13" key="1">
    <citation type="journal article" date="2021" name="BMC Genomics">
        <title>Datura genome reveals duplications of psychoactive alkaloid biosynthetic genes and high mutation rate following tissue culture.</title>
        <authorList>
            <person name="Rajewski A."/>
            <person name="Carter-House D."/>
            <person name="Stajich J."/>
            <person name="Litt A."/>
        </authorList>
    </citation>
    <scope>NUCLEOTIDE SEQUENCE [LARGE SCALE GENOMIC DNA]</scope>
    <source>
        <strain evidence="12">AR-01</strain>
    </source>
</reference>
<keyword evidence="6" id="KW-0408">Iron</keyword>
<dbReference type="PANTHER" id="PTHR13930:SF0">
    <property type="entry name" value="S-ADENOSYL-L-METHIONINE-DEPENDENT TRNA 4-DEMETHYLWYOSINE SYNTHASE TYW1-RELATED"/>
    <property type="match status" value="1"/>
</dbReference>